<evidence type="ECO:0000313" key="13">
    <source>
        <dbReference type="EMBL" id="CAK9042057.1"/>
    </source>
</evidence>
<keyword evidence="7" id="KW-0274">FAD</keyword>
<dbReference type="Pfam" id="PF01729">
    <property type="entry name" value="QRPTase_C"/>
    <property type="match status" value="1"/>
</dbReference>
<dbReference type="Pfam" id="PF00890">
    <property type="entry name" value="FAD_binding_2"/>
    <property type="match status" value="1"/>
</dbReference>
<sequence length="925" mass="97524">MTPEIFNCVGDFAGDSLQLAKEAARTDANIIVQAGVVEYAAKEWNSDTVLFLPDQYLAKNVAAMTDIKIVTWAGSCEVHERFTADDIRELREGNPGVIVLAHPECPPDVLAEADFAGSTSGISNYVKENQPDTVVLITECSMSDNVATDNPKVNFVRPCNLCPHMKRISLPKILNSLQTMEHKVEIDPAVMDKARQAIERMIALPLTRQSMYSHERKPEVMAIETRLRLTQSNILIVGAGVAGLYTALKLAPRPVTIITARPLGKGGATPWAQGGLAAAIGEDDTPNLHFADTMQAGAGLVDPEAASVLVDGGAAAVEDLVRLGVEFDADADGVLQLGREAAHCRNRIVHATGDQAGAAIMDVLISAARASNHITILERIVVEDLLVDDNNAVGGALVYDVQADERASVDASETVLATGGLGGLYAVTTNPLPAQGHGLAFAARAGAVIRDPEFVQFHPTALDIGVDPAPLATEALRGDGATLVNEDGRPFMVDYNKAEDLAPRDIVARAVEAEIKAGRGALLDATKAIGKAFPDAYPTVFASCQNAKIDPRTHFIPIAPAAHYHMGGVMTDINGASSAEGLWAVGEVASSGVHGANRLASNSLLEALVFGARIADQLREKETTPRHEPGAPGDRMDLASKPADPIAMMKLRAAMSSGCALIRSADSLHMTLNVIHDLNSDPAMTSGLKSALVTAELIVQGALMREESRGGHYRSDFPDADEEAFHTEICTTGDITSQATIADDAAAKALIVARKAGVASATAELVDAVEGTGAQIVCTRKTTPGLRAFEKYAVRCGGGGNHRFGLYDAVMITDNHIMASGGITNALTRARAGVGHMVKVEIEIDRLDQLDEALAGGADVILLDNMSIDDLTQAVKHNNGKAVLEASGNVTVDTVRAIAETGVDVISSGWITHSAPNLDLGLDFF</sequence>
<dbReference type="PANTHER" id="PTHR42716:SF2">
    <property type="entry name" value="L-ASPARTATE OXIDASE, CHLOROPLASTIC"/>
    <property type="match status" value="1"/>
</dbReference>
<evidence type="ECO:0000256" key="1">
    <source>
        <dbReference type="ARBA" id="ARBA00001974"/>
    </source>
</evidence>
<evidence type="ECO:0000256" key="2">
    <source>
        <dbReference type="ARBA" id="ARBA00004893"/>
    </source>
</evidence>
<evidence type="ECO:0000256" key="8">
    <source>
        <dbReference type="ARBA" id="ARBA00023002"/>
    </source>
</evidence>
<evidence type="ECO:0000313" key="14">
    <source>
        <dbReference type="Proteomes" id="UP001642464"/>
    </source>
</evidence>
<evidence type="ECO:0000256" key="5">
    <source>
        <dbReference type="ARBA" id="ARBA00022630"/>
    </source>
</evidence>
<keyword evidence="14" id="KW-1185">Reference proteome</keyword>
<dbReference type="EMBL" id="CAXAMM010017779">
    <property type="protein sequence ID" value="CAK9042057.1"/>
    <property type="molecule type" value="Genomic_DNA"/>
</dbReference>
<evidence type="ECO:0000256" key="3">
    <source>
        <dbReference type="ARBA" id="ARBA00004950"/>
    </source>
</evidence>
<evidence type="ECO:0000259" key="12">
    <source>
        <dbReference type="Pfam" id="PF02910"/>
    </source>
</evidence>
<evidence type="ECO:0000256" key="7">
    <source>
        <dbReference type="ARBA" id="ARBA00022827"/>
    </source>
</evidence>
<evidence type="ECO:0000256" key="9">
    <source>
        <dbReference type="SAM" id="MobiDB-lite"/>
    </source>
</evidence>
<dbReference type="InterPro" id="IPR037099">
    <property type="entry name" value="Fum_R/Succ_DH_flav-like_C_sf"/>
</dbReference>
<proteinExistence type="inferred from homology"/>
<dbReference type="SUPFAM" id="SSF56425">
    <property type="entry name" value="Succinate dehydrogenase/fumarate reductase flavoprotein, catalytic domain"/>
    <property type="match status" value="1"/>
</dbReference>
<dbReference type="InterPro" id="IPR003953">
    <property type="entry name" value="FAD-dep_OxRdtase_2_FAD-bd"/>
</dbReference>
<accession>A0ABP0LS71</accession>
<evidence type="ECO:0000256" key="6">
    <source>
        <dbReference type="ARBA" id="ARBA00022642"/>
    </source>
</evidence>
<feature type="domain" description="FAD-dependent oxidoreductase 2 FAD-binding" evidence="10">
    <location>
        <begin position="234"/>
        <end position="604"/>
    </location>
</feature>
<dbReference type="CDD" id="cd01572">
    <property type="entry name" value="QPRTase"/>
    <property type="match status" value="1"/>
</dbReference>
<comment type="caution">
    <text evidence="13">The sequence shown here is derived from an EMBL/GenBank/DDBJ whole genome shotgun (WGS) entry which is preliminary data.</text>
</comment>
<dbReference type="InterPro" id="IPR003473">
    <property type="entry name" value="NadA"/>
</dbReference>
<keyword evidence="5" id="KW-0285">Flavoprotein</keyword>
<dbReference type="InterPro" id="IPR005288">
    <property type="entry name" value="NadB"/>
</dbReference>
<dbReference type="InterPro" id="IPR002638">
    <property type="entry name" value="Quinolinate_PRibosylTrfase_C"/>
</dbReference>
<dbReference type="PANTHER" id="PTHR42716">
    <property type="entry name" value="L-ASPARTATE OXIDASE"/>
    <property type="match status" value="1"/>
</dbReference>
<dbReference type="Gene3D" id="3.40.50.10800">
    <property type="entry name" value="NadA-like"/>
    <property type="match status" value="2"/>
</dbReference>
<feature type="region of interest" description="Disordered" evidence="9">
    <location>
        <begin position="619"/>
        <end position="638"/>
    </location>
</feature>
<dbReference type="SUPFAM" id="SSF46977">
    <property type="entry name" value="Succinate dehydrogenase/fumarate reductase flavoprotein C-terminal domain"/>
    <property type="match status" value="1"/>
</dbReference>
<dbReference type="Gene3D" id="1.20.58.100">
    <property type="entry name" value="Fumarate reductase/succinate dehydrogenase flavoprotein-like, C-terminal domain"/>
    <property type="match status" value="1"/>
</dbReference>
<dbReference type="SUPFAM" id="SSF51905">
    <property type="entry name" value="FAD/NAD(P)-binding domain"/>
    <property type="match status" value="1"/>
</dbReference>
<dbReference type="InterPro" id="IPR036188">
    <property type="entry name" value="FAD/NAD-bd_sf"/>
</dbReference>
<dbReference type="InterPro" id="IPR013785">
    <property type="entry name" value="Aldolase_TIM"/>
</dbReference>
<comment type="similarity">
    <text evidence="4">Belongs to the FAD-dependent oxidoreductase 2 family. NadB subfamily.</text>
</comment>
<dbReference type="InterPro" id="IPR004393">
    <property type="entry name" value="NadC"/>
</dbReference>
<dbReference type="NCBIfam" id="TIGR00078">
    <property type="entry name" value="nadC"/>
    <property type="match status" value="1"/>
</dbReference>
<dbReference type="Pfam" id="PF02445">
    <property type="entry name" value="NadA"/>
    <property type="match status" value="1"/>
</dbReference>
<feature type="domain" description="Fumarate reductase/succinate dehydrogenase flavoprotein-like C-terminal" evidence="12">
    <location>
        <begin position="678"/>
        <end position="732"/>
    </location>
</feature>
<evidence type="ECO:0000259" key="11">
    <source>
        <dbReference type="Pfam" id="PF01729"/>
    </source>
</evidence>
<dbReference type="Gene3D" id="3.50.50.60">
    <property type="entry name" value="FAD/NAD(P)-binding domain"/>
    <property type="match status" value="1"/>
</dbReference>
<dbReference type="Proteomes" id="UP001642464">
    <property type="component" value="Unassembled WGS sequence"/>
</dbReference>
<dbReference type="Pfam" id="PF02910">
    <property type="entry name" value="Succ_DH_flav_C"/>
    <property type="match status" value="1"/>
</dbReference>
<dbReference type="InterPro" id="IPR036068">
    <property type="entry name" value="Nicotinate_pribotase-like_C"/>
</dbReference>
<dbReference type="InterPro" id="IPR027477">
    <property type="entry name" value="Succ_DH/fumarate_Rdtase_cat_sf"/>
</dbReference>
<organism evidence="13 14">
    <name type="scientific">Durusdinium trenchii</name>
    <dbReference type="NCBI Taxonomy" id="1381693"/>
    <lineage>
        <taxon>Eukaryota</taxon>
        <taxon>Sar</taxon>
        <taxon>Alveolata</taxon>
        <taxon>Dinophyceae</taxon>
        <taxon>Suessiales</taxon>
        <taxon>Symbiodiniaceae</taxon>
        <taxon>Durusdinium</taxon>
    </lineage>
</organism>
<dbReference type="Gene3D" id="3.20.20.70">
    <property type="entry name" value="Aldolase class I"/>
    <property type="match status" value="1"/>
</dbReference>
<dbReference type="SUPFAM" id="SSF142754">
    <property type="entry name" value="NadA-like"/>
    <property type="match status" value="1"/>
</dbReference>
<dbReference type="NCBIfam" id="TIGR00551">
    <property type="entry name" value="nadB"/>
    <property type="match status" value="1"/>
</dbReference>
<protein>
    <submittedName>
        <fullName evidence="13">L-aspartate oxidase (LASPO) (Quinolinate synthase B)</fullName>
    </submittedName>
</protein>
<dbReference type="Gene3D" id="3.90.700.10">
    <property type="entry name" value="Succinate dehydrogenase/fumarate reductase flavoprotein, catalytic domain"/>
    <property type="match status" value="1"/>
</dbReference>
<dbReference type="PRINTS" id="PR00368">
    <property type="entry name" value="FADPNR"/>
</dbReference>
<comment type="pathway">
    <text evidence="2">Cofactor biosynthesis; NAD(+) biosynthesis; nicotinate D-ribonucleotide from quinolinate: step 1/1.</text>
</comment>
<feature type="domain" description="Quinolinate phosphoribosyl transferase C-terminal" evidence="11">
    <location>
        <begin position="758"/>
        <end position="923"/>
    </location>
</feature>
<gene>
    <name evidence="13" type="ORF">SCF082_LOCUS24243</name>
</gene>
<name>A0ABP0LS71_9DINO</name>
<keyword evidence="8" id="KW-0560">Oxidoreductase</keyword>
<keyword evidence="6" id="KW-0662">Pyridine nucleotide biosynthesis</keyword>
<evidence type="ECO:0000259" key="10">
    <source>
        <dbReference type="Pfam" id="PF00890"/>
    </source>
</evidence>
<dbReference type="InterPro" id="IPR036094">
    <property type="entry name" value="NadA_sf"/>
</dbReference>
<dbReference type="NCBIfam" id="NF005701">
    <property type="entry name" value="PRK07512.1"/>
    <property type="match status" value="1"/>
</dbReference>
<dbReference type="InterPro" id="IPR015939">
    <property type="entry name" value="Fum_Rdtase/Succ_DH_flav-like_C"/>
</dbReference>
<dbReference type="SUPFAM" id="SSF51690">
    <property type="entry name" value="Nicotinate/Quinolinate PRTase C-terminal domain-like"/>
    <property type="match status" value="1"/>
</dbReference>
<reference evidence="13 14" key="1">
    <citation type="submission" date="2024-02" db="EMBL/GenBank/DDBJ databases">
        <authorList>
            <person name="Chen Y."/>
            <person name="Shah S."/>
            <person name="Dougan E. K."/>
            <person name="Thang M."/>
            <person name="Chan C."/>
        </authorList>
    </citation>
    <scope>NUCLEOTIDE SEQUENCE [LARGE SCALE GENOMIC DNA]</scope>
</reference>
<evidence type="ECO:0000256" key="4">
    <source>
        <dbReference type="ARBA" id="ARBA00008562"/>
    </source>
</evidence>
<comment type="cofactor">
    <cofactor evidence="1">
        <name>FAD</name>
        <dbReference type="ChEBI" id="CHEBI:57692"/>
    </cofactor>
</comment>
<comment type="pathway">
    <text evidence="3">Cofactor biosynthesis; NAD(+) biosynthesis; iminoaspartate from L-aspartate (oxidase route): step 1/1.</text>
</comment>